<feature type="signal peptide" evidence="1">
    <location>
        <begin position="1"/>
        <end position="28"/>
    </location>
</feature>
<feature type="chain" id="PRO_5042209246" description="DUF732 domain-containing protein" evidence="1">
    <location>
        <begin position="29"/>
        <end position="107"/>
    </location>
</feature>
<dbReference type="RefSeq" id="WP_083157175.1">
    <property type="nucleotide sequence ID" value="NZ_AP022560.1"/>
</dbReference>
<name>A0AAD1M6E4_9MYCO</name>
<gene>
    <name evidence="3" type="ORF">MMOR_21970</name>
</gene>
<keyword evidence="1" id="KW-0732">Signal</keyword>
<evidence type="ECO:0000256" key="1">
    <source>
        <dbReference type="SAM" id="SignalP"/>
    </source>
</evidence>
<dbReference type="Proteomes" id="UP000466681">
    <property type="component" value="Chromosome"/>
</dbReference>
<evidence type="ECO:0000313" key="3">
    <source>
        <dbReference type="EMBL" id="BBX01261.1"/>
    </source>
</evidence>
<organism evidence="3 4">
    <name type="scientific">Mycolicibacterium moriokaense</name>
    <dbReference type="NCBI Taxonomy" id="39691"/>
    <lineage>
        <taxon>Bacteria</taxon>
        <taxon>Bacillati</taxon>
        <taxon>Actinomycetota</taxon>
        <taxon>Actinomycetes</taxon>
        <taxon>Mycobacteriales</taxon>
        <taxon>Mycobacteriaceae</taxon>
        <taxon>Mycolicibacterium</taxon>
    </lineage>
</organism>
<protein>
    <recommendedName>
        <fullName evidence="2">DUF732 domain-containing protein</fullName>
    </recommendedName>
</protein>
<evidence type="ECO:0000313" key="4">
    <source>
        <dbReference type="Proteomes" id="UP000466681"/>
    </source>
</evidence>
<dbReference type="KEGG" id="mmor:MMOR_21970"/>
<dbReference type="InterPro" id="IPR007969">
    <property type="entry name" value="DUF732"/>
</dbReference>
<proteinExistence type="predicted"/>
<dbReference type="AlphaFoldDB" id="A0AAD1M6E4"/>
<dbReference type="EMBL" id="AP022560">
    <property type="protein sequence ID" value="BBX01261.1"/>
    <property type="molecule type" value="Genomic_DNA"/>
</dbReference>
<reference evidence="3 4" key="1">
    <citation type="journal article" date="2019" name="Emerg. Microbes Infect.">
        <title>Comprehensive subspecies identification of 175 nontuberculous mycobacteria species based on 7547 genomic profiles.</title>
        <authorList>
            <person name="Matsumoto Y."/>
            <person name="Kinjo T."/>
            <person name="Motooka D."/>
            <person name="Nabeya D."/>
            <person name="Jung N."/>
            <person name="Uechi K."/>
            <person name="Horii T."/>
            <person name="Iida T."/>
            <person name="Fujita J."/>
            <person name="Nakamura S."/>
        </authorList>
    </citation>
    <scope>NUCLEOTIDE SEQUENCE [LARGE SCALE GENOMIC DNA]</scope>
    <source>
        <strain evidence="3 4">JCM 6375</strain>
    </source>
</reference>
<keyword evidence="4" id="KW-1185">Reference proteome</keyword>
<dbReference type="Pfam" id="PF05305">
    <property type="entry name" value="DUF732"/>
    <property type="match status" value="1"/>
</dbReference>
<sequence>MKHLVKLAGSVAVGLSAAAVICAPLASADGTDDAFLGALEEQGVTWPGATPDNQIAAGKGVCQDWAAGATFEQEVSSLTPHLSAEDAAFLIGAATAAYCPEYESKVS</sequence>
<evidence type="ECO:0000259" key="2">
    <source>
        <dbReference type="Pfam" id="PF05305"/>
    </source>
</evidence>
<feature type="domain" description="DUF732" evidence="2">
    <location>
        <begin position="32"/>
        <end position="101"/>
    </location>
</feature>
<accession>A0AAD1M6E4</accession>